<dbReference type="EMBL" id="CAJFDI010000006">
    <property type="protein sequence ID" value="CAD5233497.1"/>
    <property type="molecule type" value="Genomic_DNA"/>
</dbReference>
<dbReference type="Proteomes" id="UP000095284">
    <property type="component" value="Unplaced"/>
</dbReference>
<keyword evidence="4" id="KW-1185">Reference proteome</keyword>
<name>A0A1I7RWT9_BURXY</name>
<feature type="transmembrane region" description="Helical" evidence="1">
    <location>
        <begin position="23"/>
        <end position="41"/>
    </location>
</feature>
<gene>
    <name evidence="2" type="ORF">BXYJ_LOCUS13588</name>
</gene>
<dbReference type="EMBL" id="CAJFCV020000006">
    <property type="protein sequence ID" value="CAG9128685.1"/>
    <property type="molecule type" value="Genomic_DNA"/>
</dbReference>
<dbReference type="OrthoDB" id="5825336at2759"/>
<keyword evidence="1" id="KW-1133">Transmembrane helix</keyword>
<evidence type="ECO:0000256" key="1">
    <source>
        <dbReference type="SAM" id="Phobius"/>
    </source>
</evidence>
<dbReference type="PANTHER" id="PTHR45907:SF16">
    <property type="entry name" value="SERPENTINE RECEPTOR, CLASS J"/>
    <property type="match status" value="1"/>
</dbReference>
<evidence type="ECO:0000313" key="2">
    <source>
        <dbReference type="EMBL" id="CAD5233497.1"/>
    </source>
</evidence>
<protein>
    <submittedName>
        <fullName evidence="2">(pine wood nematode) hypothetical protein</fullName>
    </submittedName>
</protein>
<dbReference type="PANTHER" id="PTHR45907">
    <property type="entry name" value="SERPENTINE RECEPTOR, CLASS J"/>
    <property type="match status" value="1"/>
</dbReference>
<reference evidence="2" key="2">
    <citation type="submission" date="2020-09" db="EMBL/GenBank/DDBJ databases">
        <authorList>
            <person name="Kikuchi T."/>
        </authorList>
    </citation>
    <scope>NUCLEOTIDE SEQUENCE</scope>
    <source>
        <strain evidence="2">Ka4C1</strain>
    </source>
</reference>
<accession>A0A1I7RWT9</accession>
<feature type="transmembrane region" description="Helical" evidence="1">
    <location>
        <begin position="278"/>
        <end position="299"/>
    </location>
</feature>
<feature type="transmembrane region" description="Helical" evidence="1">
    <location>
        <begin position="135"/>
        <end position="160"/>
    </location>
</feature>
<feature type="transmembrane region" description="Helical" evidence="1">
    <location>
        <begin position="196"/>
        <end position="214"/>
    </location>
</feature>
<proteinExistence type="predicted"/>
<organism evidence="3 5">
    <name type="scientific">Bursaphelenchus xylophilus</name>
    <name type="common">Pinewood nematode worm</name>
    <name type="synonym">Aphelenchoides xylophilus</name>
    <dbReference type="NCBI Taxonomy" id="6326"/>
    <lineage>
        <taxon>Eukaryota</taxon>
        <taxon>Metazoa</taxon>
        <taxon>Ecdysozoa</taxon>
        <taxon>Nematoda</taxon>
        <taxon>Chromadorea</taxon>
        <taxon>Rhabditida</taxon>
        <taxon>Tylenchina</taxon>
        <taxon>Tylenchomorpha</taxon>
        <taxon>Aphelenchoidea</taxon>
        <taxon>Aphelenchoididae</taxon>
        <taxon>Bursaphelenchus</taxon>
    </lineage>
</organism>
<evidence type="ECO:0000313" key="4">
    <source>
        <dbReference type="Proteomes" id="UP000659654"/>
    </source>
</evidence>
<dbReference type="SUPFAM" id="SSF81321">
    <property type="entry name" value="Family A G protein-coupled receptor-like"/>
    <property type="match status" value="1"/>
</dbReference>
<feature type="transmembrane region" description="Helical" evidence="1">
    <location>
        <begin position="96"/>
        <end position="123"/>
    </location>
</feature>
<dbReference type="AlphaFoldDB" id="A0A1I7RWT9"/>
<dbReference type="Proteomes" id="UP000659654">
    <property type="component" value="Unassembled WGS sequence"/>
</dbReference>
<dbReference type="Proteomes" id="UP000582659">
    <property type="component" value="Unassembled WGS sequence"/>
</dbReference>
<dbReference type="InterPro" id="IPR019428">
    <property type="entry name" value="7TM_GPCR_serpentine_rcpt_Str"/>
</dbReference>
<dbReference type="WBParaSite" id="BXY_0520200.1">
    <property type="protein sequence ID" value="BXY_0520200.1"/>
    <property type="gene ID" value="BXY_0520200"/>
</dbReference>
<feature type="transmembrane region" description="Helical" evidence="1">
    <location>
        <begin position="53"/>
        <end position="76"/>
    </location>
</feature>
<reference evidence="5" key="1">
    <citation type="submission" date="2016-11" db="UniProtKB">
        <authorList>
            <consortium name="WormBaseParasite"/>
        </authorList>
    </citation>
    <scope>IDENTIFICATION</scope>
</reference>
<sequence length="340" mass="38623">MNISDDVIQFYAIVRKYHWCYELFLGATSLTLNSIVVYMAMTTRNRVIGSFCYVVIMSLISDIIYAAANVISMMVVEVKGGLLYFITLGPFSHSGYPYNFLMCSIYLAGLYMVFFSIGLQFIYRYFALCRSHLTIFQFSMLFVATTAYCALEAFTGFLVFDGETPEGTELIREHPMYMHDTPTYIIVDPRKPAAKLHILSTQLNVIFMYIVIFYTGRKINSKLREASKSMSQSTKNAQRQLTRVMVLQAVYPTIIICIPTMVATVFTQLRMDAAWAGLYMVPCATLVPFVNSVTLLLVIPSFRRRFFGSLPFRKSQVGQTTMDSKIISLNPRPSDISVTN</sequence>
<feature type="transmembrane region" description="Helical" evidence="1">
    <location>
        <begin position="244"/>
        <end position="266"/>
    </location>
</feature>
<keyword evidence="1" id="KW-0812">Transmembrane</keyword>
<evidence type="ECO:0000313" key="3">
    <source>
        <dbReference type="Proteomes" id="UP000095284"/>
    </source>
</evidence>
<keyword evidence="1" id="KW-0472">Membrane</keyword>
<evidence type="ECO:0000313" key="5">
    <source>
        <dbReference type="WBParaSite" id="BXY_0520200.1"/>
    </source>
</evidence>
<dbReference type="InterPro" id="IPR019423">
    <property type="entry name" value="7TM_GPCR_serpentine_rcpt_Srj"/>
</dbReference>
<dbReference type="Pfam" id="PF10326">
    <property type="entry name" value="7TM_GPCR_Str"/>
    <property type="match status" value="1"/>
</dbReference>